<dbReference type="GO" id="GO:0009360">
    <property type="term" value="C:DNA polymerase III complex"/>
    <property type="evidence" value="ECO:0007669"/>
    <property type="project" value="InterPro"/>
</dbReference>
<dbReference type="RefSeq" id="WP_078807742.1">
    <property type="nucleotide sequence ID" value="NZ_FUXI01000021.1"/>
</dbReference>
<keyword evidence="10" id="KW-0239">DNA-directed DNA polymerase</keyword>
<dbReference type="InterPro" id="IPR001270">
    <property type="entry name" value="ClpA/B"/>
</dbReference>
<name>A0A1T4PIS8_9ENTE</name>
<dbReference type="GO" id="GO:0006261">
    <property type="term" value="P:DNA-templated DNA replication"/>
    <property type="evidence" value="ECO:0007669"/>
    <property type="project" value="TreeGrafter"/>
</dbReference>
<dbReference type="Pfam" id="PF13177">
    <property type="entry name" value="DNA_pol3_delta2"/>
    <property type="match status" value="1"/>
</dbReference>
<dbReference type="PRINTS" id="PR00300">
    <property type="entry name" value="CLPPROTEASEA"/>
</dbReference>
<dbReference type="InterPro" id="IPR027417">
    <property type="entry name" value="P-loop_NTPase"/>
</dbReference>
<dbReference type="GO" id="GO:0046872">
    <property type="term" value="F:metal ion binding"/>
    <property type="evidence" value="ECO:0007669"/>
    <property type="project" value="UniProtKB-KW"/>
</dbReference>
<gene>
    <name evidence="13" type="ORF">SAMN02745116_01813</name>
</gene>
<evidence type="ECO:0000256" key="1">
    <source>
        <dbReference type="ARBA" id="ARBA00006360"/>
    </source>
</evidence>
<dbReference type="AlphaFoldDB" id="A0A1T4PIS8"/>
<evidence type="ECO:0000256" key="2">
    <source>
        <dbReference type="ARBA" id="ARBA00012417"/>
    </source>
</evidence>
<keyword evidence="6" id="KW-0479">Metal-binding</keyword>
<dbReference type="PANTHER" id="PTHR11669:SF0">
    <property type="entry name" value="PROTEIN STICHEL-LIKE 2"/>
    <property type="match status" value="1"/>
</dbReference>
<accession>A0A1T4PIS8</accession>
<dbReference type="InterPro" id="IPR045085">
    <property type="entry name" value="HLD_clamp_pol_III_gamma_tau"/>
</dbReference>
<evidence type="ECO:0000256" key="6">
    <source>
        <dbReference type="ARBA" id="ARBA00022723"/>
    </source>
</evidence>
<comment type="catalytic activity">
    <reaction evidence="11">
        <text>DNA(n) + a 2'-deoxyribonucleoside 5'-triphosphate = DNA(n+1) + diphosphate</text>
        <dbReference type="Rhea" id="RHEA:22508"/>
        <dbReference type="Rhea" id="RHEA-COMP:17339"/>
        <dbReference type="Rhea" id="RHEA-COMP:17340"/>
        <dbReference type="ChEBI" id="CHEBI:33019"/>
        <dbReference type="ChEBI" id="CHEBI:61560"/>
        <dbReference type="ChEBI" id="CHEBI:173112"/>
        <dbReference type="EC" id="2.7.7.7"/>
    </reaction>
</comment>
<dbReference type="InterPro" id="IPR003593">
    <property type="entry name" value="AAA+_ATPase"/>
</dbReference>
<dbReference type="EMBL" id="FUXI01000021">
    <property type="protein sequence ID" value="SJZ91443.1"/>
    <property type="molecule type" value="Genomic_DNA"/>
</dbReference>
<evidence type="ECO:0000256" key="11">
    <source>
        <dbReference type="ARBA" id="ARBA00049244"/>
    </source>
</evidence>
<dbReference type="GO" id="GO:0005524">
    <property type="term" value="F:ATP binding"/>
    <property type="evidence" value="ECO:0007669"/>
    <property type="project" value="UniProtKB-KW"/>
</dbReference>
<dbReference type="NCBIfam" id="TIGR02397">
    <property type="entry name" value="dnaX_nterm"/>
    <property type="match status" value="1"/>
</dbReference>
<protein>
    <recommendedName>
        <fullName evidence="2">DNA-directed DNA polymerase</fullName>
        <ecNumber evidence="2">2.7.7.7</ecNumber>
    </recommendedName>
</protein>
<evidence type="ECO:0000313" key="13">
    <source>
        <dbReference type="EMBL" id="SJZ91443.1"/>
    </source>
</evidence>
<dbReference type="EC" id="2.7.7.7" evidence="2"/>
<dbReference type="STRING" id="263852.SAMN02745116_01813"/>
<dbReference type="FunFam" id="1.10.8.60:FF:000013">
    <property type="entry name" value="DNA polymerase III subunit gamma/tau"/>
    <property type="match status" value="1"/>
</dbReference>
<dbReference type="Gene3D" id="1.10.8.60">
    <property type="match status" value="1"/>
</dbReference>
<evidence type="ECO:0000256" key="5">
    <source>
        <dbReference type="ARBA" id="ARBA00022705"/>
    </source>
</evidence>
<dbReference type="SUPFAM" id="SSF48019">
    <property type="entry name" value="post-AAA+ oligomerization domain-like"/>
    <property type="match status" value="1"/>
</dbReference>
<dbReference type="InterPro" id="IPR022754">
    <property type="entry name" value="DNA_pol_III_gamma-3"/>
</dbReference>
<evidence type="ECO:0000256" key="3">
    <source>
        <dbReference type="ARBA" id="ARBA00022679"/>
    </source>
</evidence>
<proteinExistence type="inferred from homology"/>
<keyword evidence="3" id="KW-0808">Transferase</keyword>
<comment type="similarity">
    <text evidence="1">Belongs to the DnaX/STICHEL family.</text>
</comment>
<reference evidence="13 14" key="1">
    <citation type="submission" date="2017-02" db="EMBL/GenBank/DDBJ databases">
        <authorList>
            <person name="Peterson S.W."/>
        </authorList>
    </citation>
    <scope>NUCLEOTIDE SEQUENCE [LARGE SCALE GENOMIC DNA]</scope>
    <source>
        <strain evidence="13 14">ATCC BAA-1030</strain>
    </source>
</reference>
<dbReference type="InterPro" id="IPR012763">
    <property type="entry name" value="DNA_pol_III_sug/sutau_N"/>
</dbReference>
<evidence type="ECO:0000256" key="9">
    <source>
        <dbReference type="ARBA" id="ARBA00022840"/>
    </source>
</evidence>
<feature type="domain" description="AAA+ ATPase" evidence="12">
    <location>
        <begin position="37"/>
        <end position="179"/>
    </location>
</feature>
<dbReference type="InterPro" id="IPR050238">
    <property type="entry name" value="DNA_Rep/Repair_Clamp_Loader"/>
</dbReference>
<dbReference type="GO" id="GO:0003677">
    <property type="term" value="F:DNA binding"/>
    <property type="evidence" value="ECO:0007669"/>
    <property type="project" value="InterPro"/>
</dbReference>
<dbReference type="NCBIfam" id="NF004046">
    <property type="entry name" value="PRK05563.1"/>
    <property type="match status" value="1"/>
</dbReference>
<keyword evidence="7" id="KW-0547">Nucleotide-binding</keyword>
<keyword evidence="9" id="KW-0067">ATP-binding</keyword>
<keyword evidence="5" id="KW-0235">DNA replication</keyword>
<dbReference type="CDD" id="cd18137">
    <property type="entry name" value="HLD_clamp_pol_III_gamma_tau"/>
    <property type="match status" value="1"/>
</dbReference>
<sequence length="562" mass="63199">MAYQALYRTFRSQRFGDIVGQSLISKTLKNAVMNGTMSHAYLFTGPRGTGKTSAARIFAKAVNCTSTHDGEPCNECQTCKEITQGSLEDVIEIDAASNNGVEEIRRLRETVKFPPSVAKIKVYIIDEVHMLTNQAFNALLKTLEEPPERVLFVLATTEVHKVPATILSRTQRFDFKRISMNDIVEHLKHVLNEVNQPFEEEALVIIARAAQGGMRDALSILDQAISFSDEQLTKEVALKMTGSMTSEVLAQYFLAITEKNAEVALEIINEMLSSGKEAKRFVEDSLLFLRDALMIDFAPKFVEELSGENRSAKSVKEKMTREEVFSAIHVLNKTLESLSSSTNAQVQLEVMTIQMITPQQMATSQLNVPTSRELDGLKQEILLLQQEINELKTQPQPNAKATPQNRSNVTIKTNYKDPIDRILKLLPNATKEIRKEVREVWTDMLSMLSTPQRANFQRYSIVAATPNEVVIMFENNLSFLAEKISMDEGLKLAVSNNLSRLTRYAPELVPVTQAGWDKIKESFRAAQATEEVPKEVEKQKSDPIIQEATELFGDLVRVHEEE</sequence>
<dbReference type="OrthoDB" id="9810148at2"/>
<dbReference type="InterPro" id="IPR008921">
    <property type="entry name" value="DNA_pol3_clamp-load_cplx_C"/>
</dbReference>
<evidence type="ECO:0000256" key="4">
    <source>
        <dbReference type="ARBA" id="ARBA00022695"/>
    </source>
</evidence>
<evidence type="ECO:0000256" key="7">
    <source>
        <dbReference type="ARBA" id="ARBA00022741"/>
    </source>
</evidence>
<keyword evidence="4" id="KW-0548">Nucleotidyltransferase</keyword>
<evidence type="ECO:0000259" key="12">
    <source>
        <dbReference type="SMART" id="SM00382"/>
    </source>
</evidence>
<dbReference type="GO" id="GO:0003887">
    <property type="term" value="F:DNA-directed DNA polymerase activity"/>
    <property type="evidence" value="ECO:0007669"/>
    <property type="project" value="UniProtKB-KW"/>
</dbReference>
<evidence type="ECO:0000313" key="14">
    <source>
        <dbReference type="Proteomes" id="UP000190328"/>
    </source>
</evidence>
<dbReference type="Gene3D" id="3.40.50.300">
    <property type="entry name" value="P-loop containing nucleotide triphosphate hydrolases"/>
    <property type="match status" value="1"/>
</dbReference>
<organism evidence="13 14">
    <name type="scientific">Pilibacter termitis</name>
    <dbReference type="NCBI Taxonomy" id="263852"/>
    <lineage>
        <taxon>Bacteria</taxon>
        <taxon>Bacillati</taxon>
        <taxon>Bacillota</taxon>
        <taxon>Bacilli</taxon>
        <taxon>Lactobacillales</taxon>
        <taxon>Enterococcaceae</taxon>
        <taxon>Pilibacter</taxon>
    </lineage>
</organism>
<dbReference type="CDD" id="cd00009">
    <property type="entry name" value="AAA"/>
    <property type="match status" value="1"/>
</dbReference>
<keyword evidence="14" id="KW-1185">Reference proteome</keyword>
<dbReference type="Proteomes" id="UP000190328">
    <property type="component" value="Unassembled WGS sequence"/>
</dbReference>
<dbReference type="SUPFAM" id="SSF52540">
    <property type="entry name" value="P-loop containing nucleoside triphosphate hydrolases"/>
    <property type="match status" value="1"/>
</dbReference>
<dbReference type="PANTHER" id="PTHR11669">
    <property type="entry name" value="REPLICATION FACTOR C / DNA POLYMERASE III GAMMA-TAU SUBUNIT"/>
    <property type="match status" value="1"/>
</dbReference>
<keyword evidence="8" id="KW-0862">Zinc</keyword>
<dbReference type="Pfam" id="PF22608">
    <property type="entry name" value="DNAX_ATPase_lid"/>
    <property type="match status" value="1"/>
</dbReference>
<evidence type="ECO:0000256" key="8">
    <source>
        <dbReference type="ARBA" id="ARBA00022833"/>
    </source>
</evidence>
<dbReference type="SMART" id="SM00382">
    <property type="entry name" value="AAA"/>
    <property type="match status" value="1"/>
</dbReference>
<dbReference type="FunFam" id="3.40.50.300:FF:000014">
    <property type="entry name" value="DNA polymerase III subunit gamma/tau"/>
    <property type="match status" value="1"/>
</dbReference>
<dbReference type="Pfam" id="PF12169">
    <property type="entry name" value="DNA_pol3_gamma3"/>
    <property type="match status" value="1"/>
</dbReference>
<evidence type="ECO:0000256" key="10">
    <source>
        <dbReference type="ARBA" id="ARBA00022932"/>
    </source>
</evidence>
<dbReference type="Gene3D" id="1.20.272.10">
    <property type="match status" value="1"/>
</dbReference>